<dbReference type="InterPro" id="IPR002081">
    <property type="entry name" value="Cryptochrome/DNA_photolyase_1"/>
</dbReference>
<keyword evidence="9" id="KW-1185">Reference proteome</keyword>
<keyword evidence="3 6" id="KW-0285">Flavoprotein</keyword>
<evidence type="ECO:0000256" key="3">
    <source>
        <dbReference type="ARBA" id="ARBA00022630"/>
    </source>
</evidence>
<protein>
    <submittedName>
        <fullName evidence="8">Deoxyribodipyrimidine photo-lyase</fullName>
        <ecNumber evidence="8">4.1.99.3</ecNumber>
    </submittedName>
</protein>
<dbReference type="PROSITE" id="PS00394">
    <property type="entry name" value="DNA_PHOTOLYASES_1_1"/>
    <property type="match status" value="1"/>
</dbReference>
<keyword evidence="5 6" id="KW-0157">Chromophore</keyword>
<dbReference type="EMBL" id="JAZDRP010000001">
    <property type="protein sequence ID" value="MEE2524985.1"/>
    <property type="molecule type" value="Genomic_DNA"/>
</dbReference>
<evidence type="ECO:0000313" key="8">
    <source>
        <dbReference type="EMBL" id="MEE2524985.1"/>
    </source>
</evidence>
<gene>
    <name evidence="8" type="ORF">V0U79_01290</name>
</gene>
<dbReference type="PROSITE" id="PS51645">
    <property type="entry name" value="PHR_CRY_ALPHA_BETA"/>
    <property type="match status" value="1"/>
</dbReference>
<comment type="cofactor">
    <cofactor evidence="1">
        <name>(6R)-5,10-methylene-5,6,7,8-tetrahydrofolate</name>
        <dbReference type="ChEBI" id="CHEBI:15636"/>
    </cofactor>
</comment>
<comment type="cofactor">
    <cofactor evidence="2">
        <name>FAD</name>
        <dbReference type="ChEBI" id="CHEBI:57692"/>
    </cofactor>
</comment>
<dbReference type="InterPro" id="IPR036155">
    <property type="entry name" value="Crypto/Photolyase_N_sf"/>
</dbReference>
<comment type="similarity">
    <text evidence="6">Belongs to the DNA photolyase family.</text>
</comment>
<proteinExistence type="inferred from homology"/>
<dbReference type="InterPro" id="IPR036134">
    <property type="entry name" value="Crypto/Photolyase_FAD-like_sf"/>
</dbReference>
<dbReference type="InterPro" id="IPR006050">
    <property type="entry name" value="DNA_photolyase_N"/>
</dbReference>
<evidence type="ECO:0000256" key="4">
    <source>
        <dbReference type="ARBA" id="ARBA00022827"/>
    </source>
</evidence>
<evidence type="ECO:0000256" key="2">
    <source>
        <dbReference type="ARBA" id="ARBA00001974"/>
    </source>
</evidence>
<evidence type="ECO:0000259" key="7">
    <source>
        <dbReference type="PROSITE" id="PS51645"/>
    </source>
</evidence>
<keyword evidence="8" id="KW-0456">Lyase</keyword>
<organism evidence="8 9">
    <name type="scientific">Hyphobacterium lacteum</name>
    <dbReference type="NCBI Taxonomy" id="3116575"/>
    <lineage>
        <taxon>Bacteria</taxon>
        <taxon>Pseudomonadati</taxon>
        <taxon>Pseudomonadota</taxon>
        <taxon>Alphaproteobacteria</taxon>
        <taxon>Maricaulales</taxon>
        <taxon>Maricaulaceae</taxon>
        <taxon>Hyphobacterium</taxon>
    </lineage>
</organism>
<dbReference type="PANTHER" id="PTHR11455:SF9">
    <property type="entry name" value="CRYPTOCHROME CIRCADIAN CLOCK 5 ISOFORM X1"/>
    <property type="match status" value="1"/>
</dbReference>
<evidence type="ECO:0000256" key="5">
    <source>
        <dbReference type="ARBA" id="ARBA00022991"/>
    </source>
</evidence>
<dbReference type="Pfam" id="PF03441">
    <property type="entry name" value="FAD_binding_7"/>
    <property type="match status" value="1"/>
</dbReference>
<dbReference type="PRINTS" id="PR00147">
    <property type="entry name" value="DNAPHOTLYASE"/>
</dbReference>
<evidence type="ECO:0000256" key="1">
    <source>
        <dbReference type="ARBA" id="ARBA00001932"/>
    </source>
</evidence>
<dbReference type="SUPFAM" id="SSF48173">
    <property type="entry name" value="Cryptochrome/photolyase FAD-binding domain"/>
    <property type="match status" value="1"/>
</dbReference>
<sequence length="482" mass="54255">MSPPTSPVIVWFRQDLRIKDNPALSAAAESGRPVIPVFILDDESPGKWKAGGASRWWLHHSLTSLASDLKALGAPMVLRSGHSASALDQLVKESGAGAVFWNRCYEPHARERDEDIKSSLKARNIDVQSFNASLLAEPWTVKNKSGDPFRVFSPFWRSVRSELDPGTPLEAPSSLKAPDAALPSENLGDWGLLPTQPDWAKGFEPVWTPGEAGARDRLIGFFDHGARHYAGGRDRPDKPYTSALSPHLHFGEISPRQIFAAIQLVRDEIGEKNAEKFLSEIGWREFSVNLLFHFPHFPERNYQDKFDNFPWIDNQAALKAWQTGQTGYPIVDAGMRELWTTGWMHNRVRMIVASFLIKHLLIDWREGEKWFWDTLVDADLANNSASWQWVAGSGADAAPYFRIFNPITQGEKFDPDGDYVRKWVPEIARLPNKYLNQPWEAGPLILKEAGIELGKTYPEPIVDHKAARDRALMAFQSLKDAA</sequence>
<dbReference type="Pfam" id="PF00875">
    <property type="entry name" value="DNA_photolyase"/>
    <property type="match status" value="1"/>
</dbReference>
<dbReference type="SUPFAM" id="SSF52425">
    <property type="entry name" value="Cryptochrome/photolyase, N-terminal domain"/>
    <property type="match status" value="1"/>
</dbReference>
<dbReference type="InterPro" id="IPR018394">
    <property type="entry name" value="DNA_photolyase_1_CS_C"/>
</dbReference>
<accession>A0ABU7LM34</accession>
<comment type="caution">
    <text evidence="8">The sequence shown here is derived from an EMBL/GenBank/DDBJ whole genome shotgun (WGS) entry which is preliminary data.</text>
</comment>
<dbReference type="Gene3D" id="3.40.50.620">
    <property type="entry name" value="HUPs"/>
    <property type="match status" value="1"/>
</dbReference>
<dbReference type="Gene3D" id="1.25.40.80">
    <property type="match status" value="1"/>
</dbReference>
<dbReference type="EC" id="4.1.99.3" evidence="8"/>
<name>A0ABU7LM34_9PROT</name>
<evidence type="ECO:0000256" key="6">
    <source>
        <dbReference type="RuleBase" id="RU004182"/>
    </source>
</evidence>
<dbReference type="InterPro" id="IPR014729">
    <property type="entry name" value="Rossmann-like_a/b/a_fold"/>
</dbReference>
<dbReference type="Gene3D" id="1.10.579.10">
    <property type="entry name" value="DNA Cyclobutane Dipyrimidine Photolyase, subunit A, domain 3"/>
    <property type="match status" value="1"/>
</dbReference>
<evidence type="ECO:0000313" key="9">
    <source>
        <dbReference type="Proteomes" id="UP001354971"/>
    </source>
</evidence>
<dbReference type="PROSITE" id="PS00691">
    <property type="entry name" value="DNA_PHOTOLYASES_1_2"/>
    <property type="match status" value="1"/>
</dbReference>
<dbReference type="GO" id="GO:0003904">
    <property type="term" value="F:deoxyribodipyrimidine photo-lyase activity"/>
    <property type="evidence" value="ECO:0007669"/>
    <property type="project" value="UniProtKB-EC"/>
</dbReference>
<keyword evidence="4 6" id="KW-0274">FAD</keyword>
<dbReference type="PANTHER" id="PTHR11455">
    <property type="entry name" value="CRYPTOCHROME"/>
    <property type="match status" value="1"/>
</dbReference>
<feature type="domain" description="Photolyase/cryptochrome alpha/beta" evidence="7">
    <location>
        <begin position="6"/>
        <end position="135"/>
    </location>
</feature>
<dbReference type="InterPro" id="IPR005101">
    <property type="entry name" value="Cryptochr/Photolyase_FAD-bd"/>
</dbReference>
<dbReference type="Proteomes" id="UP001354971">
    <property type="component" value="Unassembled WGS sequence"/>
</dbReference>
<reference evidence="8 9" key="1">
    <citation type="submission" date="2024-01" db="EMBL/GenBank/DDBJ databases">
        <title>Hyphobacterium bacterium isolated from marine sediment.</title>
        <authorList>
            <person name="Zhao S."/>
        </authorList>
    </citation>
    <scope>NUCLEOTIDE SEQUENCE [LARGE SCALE GENOMIC DNA]</scope>
    <source>
        <strain evidence="9">HN65</strain>
    </source>
</reference>
<dbReference type="RefSeq" id="WP_330197649.1">
    <property type="nucleotide sequence ID" value="NZ_JAZDRP010000001.1"/>
</dbReference>